<dbReference type="InterPro" id="IPR001387">
    <property type="entry name" value="Cro/C1-type_HTH"/>
</dbReference>
<dbReference type="InterPro" id="IPR011990">
    <property type="entry name" value="TPR-like_helical_dom_sf"/>
</dbReference>
<dbReference type="EMBL" id="JACHVS010000001">
    <property type="protein sequence ID" value="MBB2994257.1"/>
    <property type="molecule type" value="Genomic_DNA"/>
</dbReference>
<accession>A0A839QF37</accession>
<dbReference type="InterPro" id="IPR010982">
    <property type="entry name" value="Lambda_DNA-bd_dom_sf"/>
</dbReference>
<organism evidence="2 3">
    <name type="scientific">Paeniglutamicibacter cryotolerans</name>
    <dbReference type="NCBI Taxonomy" id="670079"/>
    <lineage>
        <taxon>Bacteria</taxon>
        <taxon>Bacillati</taxon>
        <taxon>Actinomycetota</taxon>
        <taxon>Actinomycetes</taxon>
        <taxon>Micrococcales</taxon>
        <taxon>Micrococcaceae</taxon>
        <taxon>Paeniglutamicibacter</taxon>
    </lineage>
</organism>
<dbReference type="Gene3D" id="1.25.40.10">
    <property type="entry name" value="Tetratricopeptide repeat domain"/>
    <property type="match status" value="1"/>
</dbReference>
<sequence length="412" mass="44885">MGIKFGEKLRKARIDSQLTQSQLGAGKYSTSYISLLETGSREPTQEIIDELSARLGMDRETMDSWNTPVSRDEAEYVLLEHRARQSFTAREYADAEATATEAAHIALRLKNSSAWWNMMFLRAESLRDQGKLQDCRDTALEITTHPLTGESVALTVRAETLLGNAYLGQGKLHLAVEHALNAVENGRALPPDSMIYISALFVLIASLAESGQLEAAWEHCAALGAAVADGAPRQTAGNAYWAIGNVAFKRQDIAAGLEYHQLASERLLPASDLELWARFNKASASMRLSAGVIDPGTLACIEKAELAMSIIDEDRGNDLDLVLIRARWLHLNGKPDQSLERIESVSGRSAEMSSLQLGEIQLLTARCLVSLGRGDEAMGHLTRAQQTFATAGAPNRASLAIELATELRASIR</sequence>
<evidence type="ECO:0000313" key="2">
    <source>
        <dbReference type="EMBL" id="MBB2994257.1"/>
    </source>
</evidence>
<keyword evidence="3" id="KW-1185">Reference proteome</keyword>
<dbReference type="Proteomes" id="UP000523000">
    <property type="component" value="Unassembled WGS sequence"/>
</dbReference>
<dbReference type="CDD" id="cd00093">
    <property type="entry name" value="HTH_XRE"/>
    <property type="match status" value="1"/>
</dbReference>
<dbReference type="RefSeq" id="WP_183509635.1">
    <property type="nucleotide sequence ID" value="NZ_BAABGK010000041.1"/>
</dbReference>
<evidence type="ECO:0000313" key="3">
    <source>
        <dbReference type="Proteomes" id="UP000523000"/>
    </source>
</evidence>
<dbReference type="AlphaFoldDB" id="A0A839QF37"/>
<feature type="domain" description="HTH cro/C1-type" evidence="1">
    <location>
        <begin position="9"/>
        <end position="62"/>
    </location>
</feature>
<proteinExistence type="predicted"/>
<gene>
    <name evidence="2" type="ORF">E9229_000448</name>
</gene>
<reference evidence="2 3" key="1">
    <citation type="submission" date="2020-08" db="EMBL/GenBank/DDBJ databases">
        <title>Sequencing the genomes of 1000 actinobacteria strains.</title>
        <authorList>
            <person name="Klenk H.-P."/>
        </authorList>
    </citation>
    <scope>NUCLEOTIDE SEQUENCE [LARGE SCALE GENOMIC DNA]</scope>
    <source>
        <strain evidence="2 3">DSM 22826</strain>
    </source>
</reference>
<dbReference type="Pfam" id="PF01381">
    <property type="entry name" value="HTH_3"/>
    <property type="match status" value="1"/>
</dbReference>
<evidence type="ECO:0000259" key="1">
    <source>
        <dbReference type="PROSITE" id="PS50943"/>
    </source>
</evidence>
<dbReference type="SUPFAM" id="SSF48452">
    <property type="entry name" value="TPR-like"/>
    <property type="match status" value="1"/>
</dbReference>
<dbReference type="SUPFAM" id="SSF47413">
    <property type="entry name" value="lambda repressor-like DNA-binding domains"/>
    <property type="match status" value="1"/>
</dbReference>
<dbReference type="Gene3D" id="1.10.260.40">
    <property type="entry name" value="lambda repressor-like DNA-binding domains"/>
    <property type="match status" value="1"/>
</dbReference>
<protein>
    <submittedName>
        <fullName evidence="2">Transcriptional regulator with XRE-family HTH domain</fullName>
    </submittedName>
</protein>
<name>A0A839QF37_9MICC</name>
<dbReference type="GO" id="GO:0003677">
    <property type="term" value="F:DNA binding"/>
    <property type="evidence" value="ECO:0007669"/>
    <property type="project" value="InterPro"/>
</dbReference>
<comment type="caution">
    <text evidence="2">The sequence shown here is derived from an EMBL/GenBank/DDBJ whole genome shotgun (WGS) entry which is preliminary data.</text>
</comment>
<dbReference type="SMART" id="SM00530">
    <property type="entry name" value="HTH_XRE"/>
    <property type="match status" value="1"/>
</dbReference>
<dbReference type="PROSITE" id="PS50943">
    <property type="entry name" value="HTH_CROC1"/>
    <property type="match status" value="1"/>
</dbReference>